<name>A0A9J6FL92_HAELO</name>
<proteinExistence type="predicted"/>
<accession>A0A9J6FL92</accession>
<dbReference type="VEuPathDB" id="VectorBase:HLOH_047834"/>
<dbReference type="OrthoDB" id="412981at2759"/>
<reference evidence="2 3" key="1">
    <citation type="journal article" date="2020" name="Cell">
        <title>Large-Scale Comparative Analyses of Tick Genomes Elucidate Their Genetic Diversity and Vector Capacities.</title>
        <authorList>
            <consortium name="Tick Genome and Microbiome Consortium (TIGMIC)"/>
            <person name="Jia N."/>
            <person name="Wang J."/>
            <person name="Shi W."/>
            <person name="Du L."/>
            <person name="Sun Y."/>
            <person name="Zhan W."/>
            <person name="Jiang J.F."/>
            <person name="Wang Q."/>
            <person name="Zhang B."/>
            <person name="Ji P."/>
            <person name="Bell-Sakyi L."/>
            <person name="Cui X.M."/>
            <person name="Yuan T.T."/>
            <person name="Jiang B.G."/>
            <person name="Yang W.F."/>
            <person name="Lam T.T."/>
            <person name="Chang Q.C."/>
            <person name="Ding S.J."/>
            <person name="Wang X.J."/>
            <person name="Zhu J.G."/>
            <person name="Ruan X.D."/>
            <person name="Zhao L."/>
            <person name="Wei J.T."/>
            <person name="Ye R.Z."/>
            <person name="Que T.C."/>
            <person name="Du C.H."/>
            <person name="Zhou Y.H."/>
            <person name="Cheng J.X."/>
            <person name="Dai P.F."/>
            <person name="Guo W.B."/>
            <person name="Han X.H."/>
            <person name="Huang E.J."/>
            <person name="Li L.F."/>
            <person name="Wei W."/>
            <person name="Gao Y.C."/>
            <person name="Liu J.Z."/>
            <person name="Shao H.Z."/>
            <person name="Wang X."/>
            <person name="Wang C.C."/>
            <person name="Yang T.C."/>
            <person name="Huo Q.B."/>
            <person name="Li W."/>
            <person name="Chen H.Y."/>
            <person name="Chen S.E."/>
            <person name="Zhou L.G."/>
            <person name="Ni X.B."/>
            <person name="Tian J.H."/>
            <person name="Sheng Y."/>
            <person name="Liu T."/>
            <person name="Pan Y.S."/>
            <person name="Xia L.Y."/>
            <person name="Li J."/>
            <person name="Zhao F."/>
            <person name="Cao W.C."/>
        </authorList>
    </citation>
    <scope>NUCLEOTIDE SEQUENCE [LARGE SCALE GENOMIC DNA]</scope>
    <source>
        <strain evidence="2">HaeL-2018</strain>
    </source>
</reference>
<evidence type="ECO:0000313" key="2">
    <source>
        <dbReference type="EMBL" id="KAH9366998.1"/>
    </source>
</evidence>
<evidence type="ECO:0000313" key="3">
    <source>
        <dbReference type="Proteomes" id="UP000821853"/>
    </source>
</evidence>
<dbReference type="Gene3D" id="3.60.10.10">
    <property type="entry name" value="Endonuclease/exonuclease/phosphatase"/>
    <property type="match status" value="1"/>
</dbReference>
<gene>
    <name evidence="2" type="ORF">HPB48_023124</name>
</gene>
<keyword evidence="3" id="KW-1185">Reference proteome</keyword>
<comment type="caution">
    <text evidence="2">The sequence shown here is derived from an EMBL/GenBank/DDBJ whole genome shotgun (WGS) entry which is preliminary data.</text>
</comment>
<evidence type="ECO:0008006" key="4">
    <source>
        <dbReference type="Google" id="ProtNLM"/>
    </source>
</evidence>
<feature type="region of interest" description="Disordered" evidence="1">
    <location>
        <begin position="36"/>
        <end position="57"/>
    </location>
</feature>
<evidence type="ECO:0000256" key="1">
    <source>
        <dbReference type="SAM" id="MobiDB-lite"/>
    </source>
</evidence>
<dbReference type="SUPFAM" id="SSF56219">
    <property type="entry name" value="DNase I-like"/>
    <property type="match status" value="1"/>
</dbReference>
<organism evidence="2 3">
    <name type="scientific">Haemaphysalis longicornis</name>
    <name type="common">Bush tick</name>
    <dbReference type="NCBI Taxonomy" id="44386"/>
    <lineage>
        <taxon>Eukaryota</taxon>
        <taxon>Metazoa</taxon>
        <taxon>Ecdysozoa</taxon>
        <taxon>Arthropoda</taxon>
        <taxon>Chelicerata</taxon>
        <taxon>Arachnida</taxon>
        <taxon>Acari</taxon>
        <taxon>Parasitiformes</taxon>
        <taxon>Ixodida</taxon>
        <taxon>Ixodoidea</taxon>
        <taxon>Ixodidae</taxon>
        <taxon>Haemaphysalinae</taxon>
        <taxon>Haemaphysalis</taxon>
    </lineage>
</organism>
<dbReference type="EMBL" id="JABSTR010000004">
    <property type="protein sequence ID" value="KAH9366998.1"/>
    <property type="molecule type" value="Genomic_DNA"/>
</dbReference>
<sequence length="115" mass="12796">MALERRCRKALLQQTVRTAAEPPDIIMIQETHMEDPPKLLGYRTHASPPSGRMHGKGAAQGVCTFIRKGITFTPLESPLQGATSLELCATEIVIGKRDRESLTFVNVYRNPQHRG</sequence>
<dbReference type="AlphaFoldDB" id="A0A9J6FL92"/>
<dbReference type="InterPro" id="IPR036691">
    <property type="entry name" value="Endo/exonu/phosph_ase_sf"/>
</dbReference>
<dbReference type="Proteomes" id="UP000821853">
    <property type="component" value="Chromosome 2"/>
</dbReference>
<protein>
    <recommendedName>
        <fullName evidence="4">Endonuclease/exonuclease/phosphatase domain-containing protein</fullName>
    </recommendedName>
</protein>